<feature type="compositionally biased region" description="Polar residues" evidence="1">
    <location>
        <begin position="56"/>
        <end position="72"/>
    </location>
</feature>
<sequence length="200" mass="22688">MVCARTSNEKSESKDETGGHGQRKVQREKKDGKRRKSEQRYVKRNVRKLKPRSQKQSRTSQGRGNRSTTINPPIQPHRGQITLGYEPLPNLPPIRKLHLHTSLPFPLFRTFFILISPLLLVQLPTLPQLAHKLLPRPPTHLNDRPPNAPAPLHYPHQLIFPQPDLGGAFRLESEEGTVYARVERVVGVVGEVIGREGVLQ</sequence>
<name>A0A4Y7SRB0_COPMI</name>
<feature type="region of interest" description="Disordered" evidence="1">
    <location>
        <begin position="1"/>
        <end position="83"/>
    </location>
</feature>
<dbReference type="EMBL" id="QPFP01000067">
    <property type="protein sequence ID" value="TEB24403.1"/>
    <property type="molecule type" value="Genomic_DNA"/>
</dbReference>
<reference evidence="2 3" key="1">
    <citation type="journal article" date="2019" name="Nat. Ecol. Evol.">
        <title>Megaphylogeny resolves global patterns of mushroom evolution.</title>
        <authorList>
            <person name="Varga T."/>
            <person name="Krizsan K."/>
            <person name="Foldi C."/>
            <person name="Dima B."/>
            <person name="Sanchez-Garcia M."/>
            <person name="Sanchez-Ramirez S."/>
            <person name="Szollosi G.J."/>
            <person name="Szarkandi J.G."/>
            <person name="Papp V."/>
            <person name="Albert L."/>
            <person name="Andreopoulos W."/>
            <person name="Angelini C."/>
            <person name="Antonin V."/>
            <person name="Barry K.W."/>
            <person name="Bougher N.L."/>
            <person name="Buchanan P."/>
            <person name="Buyck B."/>
            <person name="Bense V."/>
            <person name="Catcheside P."/>
            <person name="Chovatia M."/>
            <person name="Cooper J."/>
            <person name="Damon W."/>
            <person name="Desjardin D."/>
            <person name="Finy P."/>
            <person name="Geml J."/>
            <person name="Haridas S."/>
            <person name="Hughes K."/>
            <person name="Justo A."/>
            <person name="Karasinski D."/>
            <person name="Kautmanova I."/>
            <person name="Kiss B."/>
            <person name="Kocsube S."/>
            <person name="Kotiranta H."/>
            <person name="LaButti K.M."/>
            <person name="Lechner B.E."/>
            <person name="Liimatainen K."/>
            <person name="Lipzen A."/>
            <person name="Lukacs Z."/>
            <person name="Mihaltcheva S."/>
            <person name="Morgado L.N."/>
            <person name="Niskanen T."/>
            <person name="Noordeloos M.E."/>
            <person name="Ohm R.A."/>
            <person name="Ortiz-Santana B."/>
            <person name="Ovrebo C."/>
            <person name="Racz N."/>
            <person name="Riley R."/>
            <person name="Savchenko A."/>
            <person name="Shiryaev A."/>
            <person name="Soop K."/>
            <person name="Spirin V."/>
            <person name="Szebenyi C."/>
            <person name="Tomsovsky M."/>
            <person name="Tulloss R.E."/>
            <person name="Uehling J."/>
            <person name="Grigoriev I.V."/>
            <person name="Vagvolgyi C."/>
            <person name="Papp T."/>
            <person name="Martin F.M."/>
            <person name="Miettinen O."/>
            <person name="Hibbett D.S."/>
            <person name="Nagy L.G."/>
        </authorList>
    </citation>
    <scope>NUCLEOTIDE SEQUENCE [LARGE SCALE GENOMIC DNA]</scope>
    <source>
        <strain evidence="2 3">FP101781</strain>
    </source>
</reference>
<feature type="compositionally biased region" description="Basic and acidic residues" evidence="1">
    <location>
        <begin position="7"/>
        <end position="18"/>
    </location>
</feature>
<feature type="compositionally biased region" description="Basic residues" evidence="1">
    <location>
        <begin position="21"/>
        <end position="55"/>
    </location>
</feature>
<dbReference type="AlphaFoldDB" id="A0A4Y7SRB0"/>
<proteinExistence type="predicted"/>
<comment type="caution">
    <text evidence="2">The sequence shown here is derived from an EMBL/GenBank/DDBJ whole genome shotgun (WGS) entry which is preliminary data.</text>
</comment>
<dbReference type="Proteomes" id="UP000298030">
    <property type="component" value="Unassembled WGS sequence"/>
</dbReference>
<evidence type="ECO:0000256" key="1">
    <source>
        <dbReference type="SAM" id="MobiDB-lite"/>
    </source>
</evidence>
<protein>
    <submittedName>
        <fullName evidence="2">Uncharacterized protein</fullName>
    </submittedName>
</protein>
<keyword evidence="3" id="KW-1185">Reference proteome</keyword>
<gene>
    <name evidence="2" type="ORF">FA13DRAFT_1317580</name>
</gene>
<evidence type="ECO:0000313" key="2">
    <source>
        <dbReference type="EMBL" id="TEB24403.1"/>
    </source>
</evidence>
<accession>A0A4Y7SRB0</accession>
<evidence type="ECO:0000313" key="3">
    <source>
        <dbReference type="Proteomes" id="UP000298030"/>
    </source>
</evidence>
<organism evidence="2 3">
    <name type="scientific">Coprinellus micaceus</name>
    <name type="common">Glistening ink-cap mushroom</name>
    <name type="synonym">Coprinus micaceus</name>
    <dbReference type="NCBI Taxonomy" id="71717"/>
    <lineage>
        <taxon>Eukaryota</taxon>
        <taxon>Fungi</taxon>
        <taxon>Dikarya</taxon>
        <taxon>Basidiomycota</taxon>
        <taxon>Agaricomycotina</taxon>
        <taxon>Agaricomycetes</taxon>
        <taxon>Agaricomycetidae</taxon>
        <taxon>Agaricales</taxon>
        <taxon>Agaricineae</taxon>
        <taxon>Psathyrellaceae</taxon>
        <taxon>Coprinellus</taxon>
    </lineage>
</organism>